<dbReference type="GO" id="GO:0016787">
    <property type="term" value="F:hydrolase activity"/>
    <property type="evidence" value="ECO:0007669"/>
    <property type="project" value="UniProtKB-KW"/>
</dbReference>
<feature type="region of interest" description="Disordered" evidence="1">
    <location>
        <begin position="1"/>
        <end position="50"/>
    </location>
</feature>
<gene>
    <name evidence="2" type="primary">smc6</name>
    <name evidence="2" type="ORF">OS493_000102</name>
</gene>
<organism evidence="2 3">
    <name type="scientific">Desmophyllum pertusum</name>
    <dbReference type="NCBI Taxonomy" id="174260"/>
    <lineage>
        <taxon>Eukaryota</taxon>
        <taxon>Metazoa</taxon>
        <taxon>Cnidaria</taxon>
        <taxon>Anthozoa</taxon>
        <taxon>Hexacorallia</taxon>
        <taxon>Scleractinia</taxon>
        <taxon>Caryophylliina</taxon>
        <taxon>Caryophylliidae</taxon>
        <taxon>Desmophyllum</taxon>
    </lineage>
</organism>
<reference evidence="2" key="1">
    <citation type="submission" date="2023-01" db="EMBL/GenBank/DDBJ databases">
        <title>Genome assembly of the deep-sea coral Lophelia pertusa.</title>
        <authorList>
            <person name="Herrera S."/>
            <person name="Cordes E."/>
        </authorList>
    </citation>
    <scope>NUCLEOTIDE SEQUENCE</scope>
    <source>
        <strain evidence="2">USNM1676648</strain>
        <tissue evidence="2">Polyp</tissue>
    </source>
</reference>
<dbReference type="EC" id="3.6.4.13" evidence="2"/>
<dbReference type="Proteomes" id="UP001163046">
    <property type="component" value="Unassembled WGS sequence"/>
</dbReference>
<proteinExistence type="predicted"/>
<dbReference type="OrthoDB" id="10072614at2759"/>
<name>A0A9X0A6U3_9CNID</name>
<dbReference type="GO" id="GO:0003724">
    <property type="term" value="F:RNA helicase activity"/>
    <property type="evidence" value="ECO:0007669"/>
    <property type="project" value="UniProtKB-EC"/>
</dbReference>
<dbReference type="AlphaFoldDB" id="A0A9X0A6U3"/>
<evidence type="ECO:0000313" key="2">
    <source>
        <dbReference type="EMBL" id="KAJ7394300.1"/>
    </source>
</evidence>
<evidence type="ECO:0000313" key="3">
    <source>
        <dbReference type="Proteomes" id="UP001163046"/>
    </source>
</evidence>
<sequence length="126" mass="14735">MSRKRPREDAAEDDSSVDEDADCEDSSSDRDGNSSFTQEDAEQDAEEKELPGIIENVTLVNFLCHRYLTVPFGPRVNFHHRKEWKWEKCNYDRPCCGIGRKSCSNQQRIEYQELCQERMQLWPSVS</sequence>
<protein>
    <submittedName>
        <fullName evidence="2">Structural maintenance of chromosomes protein 6</fullName>
        <ecNumber evidence="2">3.6.4.13</ecNumber>
    </submittedName>
</protein>
<feature type="compositionally biased region" description="Acidic residues" evidence="1">
    <location>
        <begin position="10"/>
        <end position="26"/>
    </location>
</feature>
<keyword evidence="2" id="KW-0378">Hydrolase</keyword>
<evidence type="ECO:0000256" key="1">
    <source>
        <dbReference type="SAM" id="MobiDB-lite"/>
    </source>
</evidence>
<dbReference type="EMBL" id="MU825396">
    <property type="protein sequence ID" value="KAJ7394300.1"/>
    <property type="molecule type" value="Genomic_DNA"/>
</dbReference>
<accession>A0A9X0A6U3</accession>
<keyword evidence="3" id="KW-1185">Reference proteome</keyword>
<comment type="caution">
    <text evidence="2">The sequence shown here is derived from an EMBL/GenBank/DDBJ whole genome shotgun (WGS) entry which is preliminary data.</text>
</comment>